<organism evidence="6 7">
    <name type="scientific">Clostridium collagenovorans DSM 3089</name>
    <dbReference type="NCBI Taxonomy" id="1121306"/>
    <lineage>
        <taxon>Bacteria</taxon>
        <taxon>Bacillati</taxon>
        <taxon>Bacillota</taxon>
        <taxon>Clostridia</taxon>
        <taxon>Eubacteriales</taxon>
        <taxon>Clostridiaceae</taxon>
        <taxon>Clostridium</taxon>
    </lineage>
</organism>
<dbReference type="EMBL" id="FQXP01000003">
    <property type="protein sequence ID" value="SHH37834.1"/>
    <property type="molecule type" value="Genomic_DNA"/>
</dbReference>
<dbReference type="RefSeq" id="WP_072829093.1">
    <property type="nucleotide sequence ID" value="NZ_FQXP01000003.1"/>
</dbReference>
<dbReference type="AlphaFoldDB" id="A0A1M5SH20"/>
<dbReference type="InterPro" id="IPR029063">
    <property type="entry name" value="SAM-dependent_MTases_sf"/>
</dbReference>
<dbReference type="OrthoDB" id="9772751at2"/>
<name>A0A1M5SH20_9CLOT</name>
<dbReference type="STRING" id="1121306.SAMN02745196_00168"/>
<keyword evidence="7" id="KW-1185">Reference proteome</keyword>
<proteinExistence type="predicted"/>
<dbReference type="GO" id="GO:0008757">
    <property type="term" value="F:S-adenosylmethionine-dependent methyltransferase activity"/>
    <property type="evidence" value="ECO:0007669"/>
    <property type="project" value="InterPro"/>
</dbReference>
<protein>
    <submittedName>
        <fullName evidence="6">Ubiquinone/menaquinone biosynthesis C-methylase UbiE</fullName>
    </submittedName>
</protein>
<keyword evidence="6" id="KW-0830">Ubiquinone</keyword>
<comment type="pathway">
    <text evidence="4">Phospholipid metabolism.</text>
</comment>
<evidence type="ECO:0000256" key="2">
    <source>
        <dbReference type="ARBA" id="ARBA00022603"/>
    </source>
</evidence>
<sequence>MKISEYVGSQFRNPQGILGKIACFFMNRINKIQYNLVLNEIINKDNMRVLDIGYGNGYLIKNIYNKCKCDINGIDISEDMKENAIKRNKEGVLRNKINLEIGDVCNLHYEEESFDYVTSVNTIYFWDDMEKGLREIQGVLKQGGRFVNAIYSKEWLESLAYTKQGFKLYEIEEIAEKARQCGFSKVTIKNSKNKKSYIIICEKSK</sequence>
<evidence type="ECO:0000256" key="3">
    <source>
        <dbReference type="ARBA" id="ARBA00022679"/>
    </source>
</evidence>
<gene>
    <name evidence="6" type="ORF">SAMN02745196_00168</name>
</gene>
<evidence type="ECO:0000256" key="4">
    <source>
        <dbReference type="ARBA" id="ARBA00025707"/>
    </source>
</evidence>
<evidence type="ECO:0000256" key="1">
    <source>
        <dbReference type="ARBA" id="ARBA00005189"/>
    </source>
</evidence>
<dbReference type="CDD" id="cd02440">
    <property type="entry name" value="AdoMet_MTases"/>
    <property type="match status" value="1"/>
</dbReference>
<accession>A0A1M5SH20</accession>
<evidence type="ECO:0000313" key="6">
    <source>
        <dbReference type="EMBL" id="SHH37834.1"/>
    </source>
</evidence>
<dbReference type="PANTHER" id="PTHR44307:SF2">
    <property type="entry name" value="PHOSPHOETHANOLAMINE METHYLTRANSFERASE ISOFORM X1"/>
    <property type="match status" value="1"/>
</dbReference>
<dbReference type="Proteomes" id="UP000184526">
    <property type="component" value="Unassembled WGS sequence"/>
</dbReference>
<dbReference type="SUPFAM" id="SSF53335">
    <property type="entry name" value="S-adenosyl-L-methionine-dependent methyltransferases"/>
    <property type="match status" value="1"/>
</dbReference>
<dbReference type="Pfam" id="PF08241">
    <property type="entry name" value="Methyltransf_11"/>
    <property type="match status" value="1"/>
</dbReference>
<dbReference type="InterPro" id="IPR013216">
    <property type="entry name" value="Methyltransf_11"/>
</dbReference>
<dbReference type="Gene3D" id="3.40.50.150">
    <property type="entry name" value="Vaccinia Virus protein VP39"/>
    <property type="match status" value="1"/>
</dbReference>
<keyword evidence="2 6" id="KW-0489">Methyltransferase</keyword>
<feature type="domain" description="Methyltransferase type 11" evidence="5">
    <location>
        <begin position="50"/>
        <end position="147"/>
    </location>
</feature>
<evidence type="ECO:0000259" key="5">
    <source>
        <dbReference type="Pfam" id="PF08241"/>
    </source>
</evidence>
<keyword evidence="3" id="KW-0808">Transferase</keyword>
<evidence type="ECO:0000313" key="7">
    <source>
        <dbReference type="Proteomes" id="UP000184526"/>
    </source>
</evidence>
<reference evidence="6 7" key="1">
    <citation type="submission" date="2016-11" db="EMBL/GenBank/DDBJ databases">
        <authorList>
            <person name="Jaros S."/>
            <person name="Januszkiewicz K."/>
            <person name="Wedrychowicz H."/>
        </authorList>
    </citation>
    <scope>NUCLEOTIDE SEQUENCE [LARGE SCALE GENOMIC DNA]</scope>
    <source>
        <strain evidence="6 7">DSM 3089</strain>
    </source>
</reference>
<dbReference type="PANTHER" id="PTHR44307">
    <property type="entry name" value="PHOSPHOETHANOLAMINE METHYLTRANSFERASE"/>
    <property type="match status" value="1"/>
</dbReference>
<comment type="pathway">
    <text evidence="1">Lipid metabolism.</text>
</comment>
<dbReference type="GO" id="GO:0032259">
    <property type="term" value="P:methylation"/>
    <property type="evidence" value="ECO:0007669"/>
    <property type="project" value="UniProtKB-KW"/>
</dbReference>